<proteinExistence type="inferred from homology"/>
<evidence type="ECO:0000256" key="1">
    <source>
        <dbReference type="ARBA" id="ARBA00004651"/>
    </source>
</evidence>
<keyword evidence="5 10" id="KW-0552">Olfaction</keyword>
<dbReference type="Pfam" id="PF02949">
    <property type="entry name" value="7tm_6"/>
    <property type="match status" value="1"/>
</dbReference>
<reference evidence="12" key="1">
    <citation type="submission" date="2025-08" db="UniProtKB">
        <authorList>
            <consortium name="RefSeq"/>
        </authorList>
    </citation>
    <scope>IDENTIFICATION</scope>
</reference>
<evidence type="ECO:0000256" key="2">
    <source>
        <dbReference type="ARBA" id="ARBA00022475"/>
    </source>
</evidence>
<evidence type="ECO:0000256" key="10">
    <source>
        <dbReference type="RuleBase" id="RU351113"/>
    </source>
</evidence>
<keyword evidence="2" id="KW-1003">Cell membrane</keyword>
<dbReference type="GO" id="GO:0005549">
    <property type="term" value="F:odorant binding"/>
    <property type="evidence" value="ECO:0007669"/>
    <property type="project" value="InterPro"/>
</dbReference>
<dbReference type="PANTHER" id="PTHR21137">
    <property type="entry name" value="ODORANT RECEPTOR"/>
    <property type="match status" value="1"/>
</dbReference>
<feature type="transmembrane region" description="Helical" evidence="10">
    <location>
        <begin position="65"/>
        <end position="84"/>
    </location>
</feature>
<dbReference type="RefSeq" id="XP_011504814.1">
    <property type="nucleotide sequence ID" value="XM_011506512.1"/>
</dbReference>
<comment type="caution">
    <text evidence="10">Lacks conserved residue(s) required for the propagation of feature annotation.</text>
</comment>
<dbReference type="GeneID" id="105367743"/>
<evidence type="ECO:0000313" key="11">
    <source>
        <dbReference type="Proteomes" id="UP000695007"/>
    </source>
</evidence>
<keyword evidence="3 10" id="KW-0716">Sensory transduction</keyword>
<keyword evidence="6 10" id="KW-1133">Transmembrane helix</keyword>
<dbReference type="GO" id="GO:0007165">
    <property type="term" value="P:signal transduction"/>
    <property type="evidence" value="ECO:0007669"/>
    <property type="project" value="UniProtKB-KW"/>
</dbReference>
<protein>
    <recommendedName>
        <fullName evidence="10">Odorant receptor</fullName>
    </recommendedName>
</protein>
<feature type="transmembrane region" description="Helical" evidence="10">
    <location>
        <begin position="252"/>
        <end position="277"/>
    </location>
</feature>
<dbReference type="InterPro" id="IPR004117">
    <property type="entry name" value="7tm6_olfct_rcpt"/>
</dbReference>
<organism evidence="11 12">
    <name type="scientific">Ceratosolen solmsi marchali</name>
    <dbReference type="NCBI Taxonomy" id="326594"/>
    <lineage>
        <taxon>Eukaryota</taxon>
        <taxon>Metazoa</taxon>
        <taxon>Ecdysozoa</taxon>
        <taxon>Arthropoda</taxon>
        <taxon>Hexapoda</taxon>
        <taxon>Insecta</taxon>
        <taxon>Pterygota</taxon>
        <taxon>Neoptera</taxon>
        <taxon>Endopterygota</taxon>
        <taxon>Hymenoptera</taxon>
        <taxon>Apocrita</taxon>
        <taxon>Proctotrupomorpha</taxon>
        <taxon>Chalcidoidea</taxon>
        <taxon>Agaonidae</taxon>
        <taxon>Agaoninae</taxon>
        <taxon>Ceratosolen</taxon>
    </lineage>
</organism>
<keyword evidence="9 10" id="KW-0807">Transducer</keyword>
<keyword evidence="4 10" id="KW-0812">Transmembrane</keyword>
<keyword evidence="8 10" id="KW-0675">Receptor</keyword>
<evidence type="ECO:0000256" key="7">
    <source>
        <dbReference type="ARBA" id="ARBA00023136"/>
    </source>
</evidence>
<evidence type="ECO:0000256" key="8">
    <source>
        <dbReference type="ARBA" id="ARBA00023170"/>
    </source>
</evidence>
<feature type="transmembrane region" description="Helical" evidence="10">
    <location>
        <begin position="120"/>
        <end position="143"/>
    </location>
</feature>
<dbReference type="PANTHER" id="PTHR21137:SF35">
    <property type="entry name" value="ODORANT RECEPTOR 19A-RELATED"/>
    <property type="match status" value="1"/>
</dbReference>
<name>A0AAJ6YUX3_9HYME</name>
<dbReference type="AlphaFoldDB" id="A0AAJ6YUX3"/>
<comment type="subcellular location">
    <subcellularLocation>
        <location evidence="1 10">Cell membrane</location>
        <topology evidence="1 10">Multi-pass membrane protein</topology>
    </subcellularLocation>
</comment>
<dbReference type="KEGG" id="csol:105367743"/>
<evidence type="ECO:0000256" key="6">
    <source>
        <dbReference type="ARBA" id="ARBA00022989"/>
    </source>
</evidence>
<evidence type="ECO:0000256" key="4">
    <source>
        <dbReference type="ARBA" id="ARBA00022692"/>
    </source>
</evidence>
<feature type="transmembrane region" description="Helical" evidence="10">
    <location>
        <begin position="31"/>
        <end position="53"/>
    </location>
</feature>
<comment type="similarity">
    <text evidence="10">Belongs to the insect chemoreceptor superfamily. Heteromeric odorant receptor channel (TC 1.A.69) family.</text>
</comment>
<evidence type="ECO:0000313" key="12">
    <source>
        <dbReference type="RefSeq" id="XP_011504814.1"/>
    </source>
</evidence>
<keyword evidence="7 10" id="KW-0472">Membrane</keyword>
<gene>
    <name evidence="12" type="primary">LOC105367743</name>
</gene>
<sequence>MLFTQFKVLTIVGIWYPPDWTSNWKKNFYKLYSFSINIIMLTLGLSQLSRLLFVKQTFKEFNDTFFILLSTNFTYFKATCHILIRKRIINLLKMFQENYCIPDNDDEKDIQKKYDDFSRIMTLALLTLVEVTAFSMIIAPFNNQSDHELIYKVLVPYDLSTPLNYWLTFIHHTLGAILFAAVAITNDALIAGFMLQVCSQLKLLEHRITNLPSHILKAREQNKSENIIRGLERELIKQNVQHHNHIFRLAKIVCMTFIEIVICQFFVSGFAICVSIYQISAGTSNKIELITFIFYLMCMLQQFFVYCYFGNEVTIQSKNFNDTVFGMDWTSLSIELKKNLTIILLRSSKPIQMLCGPFIHLTLESFKTIIKTSYSVFNVLQQSA</sequence>
<evidence type="ECO:0000256" key="3">
    <source>
        <dbReference type="ARBA" id="ARBA00022606"/>
    </source>
</evidence>
<dbReference type="Proteomes" id="UP000695007">
    <property type="component" value="Unplaced"/>
</dbReference>
<keyword evidence="11" id="KW-1185">Reference proteome</keyword>
<accession>A0AAJ6YUX3</accession>
<evidence type="ECO:0000256" key="9">
    <source>
        <dbReference type="ARBA" id="ARBA00023224"/>
    </source>
</evidence>
<dbReference type="GO" id="GO:0005886">
    <property type="term" value="C:plasma membrane"/>
    <property type="evidence" value="ECO:0007669"/>
    <property type="project" value="UniProtKB-SubCell"/>
</dbReference>
<evidence type="ECO:0000256" key="5">
    <source>
        <dbReference type="ARBA" id="ARBA00022725"/>
    </source>
</evidence>
<dbReference type="GO" id="GO:0004984">
    <property type="term" value="F:olfactory receptor activity"/>
    <property type="evidence" value="ECO:0007669"/>
    <property type="project" value="InterPro"/>
</dbReference>
<feature type="transmembrane region" description="Helical" evidence="10">
    <location>
        <begin position="289"/>
        <end position="309"/>
    </location>
</feature>
<feature type="transmembrane region" description="Helical" evidence="10">
    <location>
        <begin position="163"/>
        <end position="184"/>
    </location>
</feature>